<protein>
    <submittedName>
        <fullName evidence="1">Uncharacterized protein</fullName>
    </submittedName>
</protein>
<evidence type="ECO:0000313" key="2">
    <source>
        <dbReference type="Proteomes" id="UP000423756"/>
    </source>
</evidence>
<proteinExistence type="predicted"/>
<gene>
    <name evidence="1" type="ORF">F7Q91_15765</name>
</gene>
<dbReference type="Proteomes" id="UP000423756">
    <property type="component" value="Unassembled WGS sequence"/>
</dbReference>
<comment type="caution">
    <text evidence="1">The sequence shown here is derived from an EMBL/GenBank/DDBJ whole genome shotgun (WGS) entry which is preliminary data.</text>
</comment>
<accession>A0A7V7NSE7</accession>
<dbReference type="EMBL" id="VZPX01000034">
    <property type="protein sequence ID" value="KAB0478828.1"/>
    <property type="molecule type" value="Genomic_DNA"/>
</dbReference>
<name>A0A7V7NSE7_9VIBR</name>
<evidence type="ECO:0000313" key="1">
    <source>
        <dbReference type="EMBL" id="KAB0478828.1"/>
    </source>
</evidence>
<reference evidence="1 2" key="1">
    <citation type="submission" date="2019-09" db="EMBL/GenBank/DDBJ databases">
        <title>Draft genome sequences of 48 bacterial type strains from the CCUG.</title>
        <authorList>
            <person name="Tunovic T."/>
            <person name="Pineiro-Iglesias B."/>
            <person name="Unosson C."/>
            <person name="Inganas E."/>
            <person name="Ohlen M."/>
            <person name="Cardew S."/>
            <person name="Jensie-Markopoulos S."/>
            <person name="Salva-Serra F."/>
            <person name="Jaen-Luchoro D."/>
            <person name="Karlsson R."/>
            <person name="Svensson-Stadler L."/>
            <person name="Chun J."/>
            <person name="Moore E."/>
        </authorList>
    </citation>
    <scope>NUCLEOTIDE SEQUENCE [LARGE SCALE GENOMIC DNA]</scope>
    <source>
        <strain evidence="1 2">CCUG 48643</strain>
    </source>
</reference>
<dbReference type="AlphaFoldDB" id="A0A7V7NSE7"/>
<sequence length="122" mass="14227">MPMCKLENFDMSEWLEQANWLADDHKSMPAIPLLIRLGLSLDQACELRHDAFCTMGESLHDGLTDYLYKVKGRISASPSKFTGNALLNHETQALFDRLERMDYWGSDHELDGWWLCNRWDFT</sequence>
<dbReference type="RefSeq" id="WP_137408149.1">
    <property type="nucleotide sequence ID" value="NZ_SZQG01000033.1"/>
</dbReference>
<organism evidence="1 2">
    <name type="scientific">Vibrio chagasii</name>
    <dbReference type="NCBI Taxonomy" id="170679"/>
    <lineage>
        <taxon>Bacteria</taxon>
        <taxon>Pseudomonadati</taxon>
        <taxon>Pseudomonadota</taxon>
        <taxon>Gammaproteobacteria</taxon>
        <taxon>Vibrionales</taxon>
        <taxon>Vibrionaceae</taxon>
        <taxon>Vibrio</taxon>
    </lineage>
</organism>